<name>A0ABN7WVB5_GIGMA</name>
<dbReference type="EMBL" id="CAJVQB010063790">
    <property type="protein sequence ID" value="CAG8840807.1"/>
    <property type="molecule type" value="Genomic_DNA"/>
</dbReference>
<keyword evidence="2" id="KW-1185">Reference proteome</keyword>
<accession>A0ABN7WVB5</accession>
<evidence type="ECO:0000313" key="1">
    <source>
        <dbReference type="EMBL" id="CAG8840807.1"/>
    </source>
</evidence>
<sequence length="166" mass="19934">YNTIQVWHDNRLEFISVINHNPETPKVPHEKFKVIKLRYEHQDDIIPIIRDAIKMLVYLDSQSKSANLVGGKRIAFNEIVWQTKNIITRFTTLYSNTWRLIDFRYKLILEFIKLKDYSLIAHLLFNEENTSNDDSEKCILQILSVVSKDKENDNKKKYNEYYFKIF</sequence>
<comment type="caution">
    <text evidence="1">The sequence shown here is derived from an EMBL/GenBank/DDBJ whole genome shotgun (WGS) entry which is preliminary data.</text>
</comment>
<proteinExistence type="predicted"/>
<protein>
    <submittedName>
        <fullName evidence="1">32814_t:CDS:1</fullName>
    </submittedName>
</protein>
<dbReference type="Proteomes" id="UP000789901">
    <property type="component" value="Unassembled WGS sequence"/>
</dbReference>
<gene>
    <name evidence="1" type="ORF">GMARGA_LOCUS35087</name>
</gene>
<organism evidence="1 2">
    <name type="scientific">Gigaspora margarita</name>
    <dbReference type="NCBI Taxonomy" id="4874"/>
    <lineage>
        <taxon>Eukaryota</taxon>
        <taxon>Fungi</taxon>
        <taxon>Fungi incertae sedis</taxon>
        <taxon>Mucoromycota</taxon>
        <taxon>Glomeromycotina</taxon>
        <taxon>Glomeromycetes</taxon>
        <taxon>Diversisporales</taxon>
        <taxon>Gigasporaceae</taxon>
        <taxon>Gigaspora</taxon>
    </lineage>
</organism>
<evidence type="ECO:0000313" key="2">
    <source>
        <dbReference type="Proteomes" id="UP000789901"/>
    </source>
</evidence>
<feature type="non-terminal residue" evidence="1">
    <location>
        <position position="1"/>
    </location>
</feature>
<reference evidence="1 2" key="1">
    <citation type="submission" date="2021-06" db="EMBL/GenBank/DDBJ databases">
        <authorList>
            <person name="Kallberg Y."/>
            <person name="Tangrot J."/>
            <person name="Rosling A."/>
        </authorList>
    </citation>
    <scope>NUCLEOTIDE SEQUENCE [LARGE SCALE GENOMIC DNA]</scope>
    <source>
        <strain evidence="1 2">120-4 pot B 10/14</strain>
    </source>
</reference>